<feature type="compositionally biased region" description="Basic residues" evidence="1">
    <location>
        <begin position="20"/>
        <end position="32"/>
    </location>
</feature>
<feature type="non-terminal residue" evidence="2">
    <location>
        <position position="96"/>
    </location>
</feature>
<evidence type="ECO:0000256" key="1">
    <source>
        <dbReference type="SAM" id="MobiDB-lite"/>
    </source>
</evidence>
<dbReference type="EMBL" id="KL472965">
    <property type="protein sequence ID" value="KFV19590.1"/>
    <property type="molecule type" value="Genomic_DNA"/>
</dbReference>
<reference evidence="2 3" key="1">
    <citation type="submission" date="2014-04" db="EMBL/GenBank/DDBJ databases">
        <title>Genome evolution of avian class.</title>
        <authorList>
            <person name="Zhang G."/>
            <person name="Li C."/>
        </authorList>
    </citation>
    <scope>NUCLEOTIDE SEQUENCE [LARGE SCALE GENOMIC DNA]</scope>
    <source>
        <strain evidence="2">BGI_N340</strain>
    </source>
</reference>
<sequence length="96" mass="10254">YSFTQPGGCTGISLLPVHRIGRWREGKKHPTKAPKETNPNPNPRRMLPKAQATALQSGTEPQTDSCFLTGPALQGQPPAPLLSSFLALVTCSPFGT</sequence>
<feature type="region of interest" description="Disordered" evidence="1">
    <location>
        <begin position="20"/>
        <end position="72"/>
    </location>
</feature>
<gene>
    <name evidence="2" type="ORF">N340_08142</name>
</gene>
<dbReference type="AlphaFoldDB" id="A0A093CUS3"/>
<dbReference type="Proteomes" id="UP000053661">
    <property type="component" value="Unassembled WGS sequence"/>
</dbReference>
<keyword evidence="3" id="KW-1185">Reference proteome</keyword>
<evidence type="ECO:0000313" key="2">
    <source>
        <dbReference type="EMBL" id="KFV19590.1"/>
    </source>
</evidence>
<proteinExistence type="predicted"/>
<evidence type="ECO:0000313" key="3">
    <source>
        <dbReference type="Proteomes" id="UP000053661"/>
    </source>
</evidence>
<protein>
    <submittedName>
        <fullName evidence="2">Uncharacterized protein</fullName>
    </submittedName>
</protein>
<name>A0A093CUS3_TAUER</name>
<feature type="non-terminal residue" evidence="2">
    <location>
        <position position="1"/>
    </location>
</feature>
<accession>A0A093CUS3</accession>
<feature type="compositionally biased region" description="Polar residues" evidence="1">
    <location>
        <begin position="53"/>
        <end position="66"/>
    </location>
</feature>
<organism evidence="2 3">
    <name type="scientific">Tauraco erythrolophus</name>
    <name type="common">Red-crested turaco</name>
    <dbReference type="NCBI Taxonomy" id="121530"/>
    <lineage>
        <taxon>Eukaryota</taxon>
        <taxon>Metazoa</taxon>
        <taxon>Chordata</taxon>
        <taxon>Craniata</taxon>
        <taxon>Vertebrata</taxon>
        <taxon>Euteleostomi</taxon>
        <taxon>Archelosauria</taxon>
        <taxon>Archosauria</taxon>
        <taxon>Dinosauria</taxon>
        <taxon>Saurischia</taxon>
        <taxon>Theropoda</taxon>
        <taxon>Coelurosauria</taxon>
        <taxon>Aves</taxon>
        <taxon>Neognathae</taxon>
        <taxon>Neoaves</taxon>
        <taxon>Otidimorphae</taxon>
        <taxon>Musophagiformes</taxon>
        <taxon>Musophagidae</taxon>
        <taxon>Tauraco</taxon>
    </lineage>
</organism>